<evidence type="ECO:0000313" key="3">
    <source>
        <dbReference type="Proteomes" id="UP000033115"/>
    </source>
</evidence>
<evidence type="ECO:0000313" key="2">
    <source>
        <dbReference type="EMBL" id="AKA70284.1"/>
    </source>
</evidence>
<dbReference type="HOGENOM" id="CLU_1218092_0_0_9"/>
<keyword evidence="3" id="KW-1185">Reference proteome</keyword>
<dbReference type="RefSeq" id="WP_029162675.1">
    <property type="nucleotide sequence ID" value="NZ_CP009933.1"/>
</dbReference>
<gene>
    <name evidence="2" type="ORF">CSCA_3159</name>
</gene>
<keyword evidence="1" id="KW-0732">Signal</keyword>
<keyword evidence="2" id="KW-0378">Hydrolase</keyword>
<dbReference type="STRING" id="1548.CSCA_3159"/>
<dbReference type="EMBL" id="CP009933">
    <property type="protein sequence ID" value="AKA70284.1"/>
    <property type="molecule type" value="Genomic_DNA"/>
</dbReference>
<proteinExistence type="predicted"/>
<dbReference type="AlphaFoldDB" id="A0A0E3M724"/>
<feature type="signal peptide" evidence="1">
    <location>
        <begin position="1"/>
        <end position="28"/>
    </location>
</feature>
<organism evidence="2 3">
    <name type="scientific">Clostridium scatologenes</name>
    <dbReference type="NCBI Taxonomy" id="1548"/>
    <lineage>
        <taxon>Bacteria</taxon>
        <taxon>Bacillati</taxon>
        <taxon>Bacillota</taxon>
        <taxon>Clostridia</taxon>
        <taxon>Eubacteriales</taxon>
        <taxon>Clostridiaceae</taxon>
        <taxon>Clostridium</taxon>
    </lineage>
</organism>
<dbReference type="Proteomes" id="UP000033115">
    <property type="component" value="Chromosome"/>
</dbReference>
<accession>A0A0E3M724</accession>
<protein>
    <submittedName>
        <fullName evidence="2">Hydrolase</fullName>
    </submittedName>
</protein>
<reference evidence="2 3" key="1">
    <citation type="journal article" date="2015" name="J. Biotechnol.">
        <title>Complete genome sequence of a malodorant-producing acetogen, Clostridium scatologenes ATCC 25775(T).</title>
        <authorList>
            <person name="Zhu Z."/>
            <person name="Guo T."/>
            <person name="Zheng H."/>
            <person name="Song T."/>
            <person name="Ouyang P."/>
            <person name="Xie J."/>
        </authorList>
    </citation>
    <scope>NUCLEOTIDE SEQUENCE [LARGE SCALE GENOMIC DNA]</scope>
    <source>
        <strain evidence="2 3">ATCC 25775</strain>
    </source>
</reference>
<dbReference type="KEGG" id="csq:CSCA_3159"/>
<sequence>MIKKLKKCALVLFSMFILIFFCGNEALAADDSVLNMGTKIITDTNKTWTITFNKPIEFESVQGNIEIKDVTSGNNLSIAPLQGDSKSVVKVSAPTGGYIVGHSYQIILNRNIKLISGGSLEKNITFNFVVQSKSTNYTIAANVTVSSAISIFKQITITSTNLPGAVKYKIEGNNNLYDIGKPMVSISGKSTVKVYICDSTGNILGTADMDVSTTKSNMSLNLQ</sequence>
<dbReference type="GO" id="GO:0016787">
    <property type="term" value="F:hydrolase activity"/>
    <property type="evidence" value="ECO:0007669"/>
    <property type="project" value="UniProtKB-KW"/>
</dbReference>
<evidence type="ECO:0000256" key="1">
    <source>
        <dbReference type="SAM" id="SignalP"/>
    </source>
</evidence>
<feature type="chain" id="PRO_5002411375" evidence="1">
    <location>
        <begin position="29"/>
        <end position="223"/>
    </location>
</feature>
<name>A0A0E3M724_CLOSL</name>